<dbReference type="Pfam" id="PF16755">
    <property type="entry name" value="Beta-prop_NUP159_NUP214"/>
    <property type="match status" value="1"/>
</dbReference>
<feature type="compositionally biased region" description="Low complexity" evidence="4">
    <location>
        <begin position="1755"/>
        <end position="1769"/>
    </location>
</feature>
<dbReference type="RefSeq" id="XP_028137294.1">
    <property type="nucleotide sequence ID" value="XM_028281493.1"/>
</dbReference>
<keyword evidence="3" id="KW-0539">Nucleus</keyword>
<feature type="domain" description="Nucleoporin Nup159/Nup146 N-terminal" evidence="5">
    <location>
        <begin position="36"/>
        <end position="374"/>
    </location>
</feature>
<dbReference type="InterPro" id="IPR015943">
    <property type="entry name" value="WD40/YVTN_repeat-like_dom_sf"/>
</dbReference>
<organism evidence="6">
    <name type="scientific">Diabrotica virgifera virgifera</name>
    <name type="common">western corn rootworm</name>
    <dbReference type="NCBI Taxonomy" id="50390"/>
    <lineage>
        <taxon>Eukaryota</taxon>
        <taxon>Metazoa</taxon>
        <taxon>Ecdysozoa</taxon>
        <taxon>Arthropoda</taxon>
        <taxon>Hexapoda</taxon>
        <taxon>Insecta</taxon>
        <taxon>Pterygota</taxon>
        <taxon>Neoptera</taxon>
        <taxon>Endopterygota</taxon>
        <taxon>Coleoptera</taxon>
        <taxon>Polyphaga</taxon>
        <taxon>Cucujiformia</taxon>
        <taxon>Chrysomeloidea</taxon>
        <taxon>Chrysomelidae</taxon>
        <taxon>Galerucinae</taxon>
        <taxon>Diabroticina</taxon>
        <taxon>Diabroticites</taxon>
        <taxon>Diabrotica</taxon>
    </lineage>
</organism>
<dbReference type="SUPFAM" id="SSF117289">
    <property type="entry name" value="Nucleoporin domain"/>
    <property type="match status" value="1"/>
</dbReference>
<evidence type="ECO:0000256" key="2">
    <source>
        <dbReference type="ARBA" id="ARBA00022448"/>
    </source>
</evidence>
<keyword evidence="2" id="KW-0813">Transport</keyword>
<protein>
    <submittedName>
        <fullName evidence="6">Nuclear pore complex protein Nup214</fullName>
    </submittedName>
</protein>
<evidence type="ECO:0000313" key="6">
    <source>
        <dbReference type="RefSeq" id="XP_028137294.1"/>
    </source>
</evidence>
<dbReference type="InterPro" id="IPR039462">
    <property type="entry name" value="Nup159/Nup146_N"/>
</dbReference>
<name>A0A6P7FM32_DIAVI</name>
<dbReference type="GO" id="GO:0008139">
    <property type="term" value="F:nuclear localization sequence binding"/>
    <property type="evidence" value="ECO:0007669"/>
    <property type="project" value="TreeGrafter"/>
</dbReference>
<dbReference type="GO" id="GO:0006405">
    <property type="term" value="P:RNA export from nucleus"/>
    <property type="evidence" value="ECO:0007669"/>
    <property type="project" value="TreeGrafter"/>
</dbReference>
<dbReference type="GO" id="GO:0017056">
    <property type="term" value="F:structural constituent of nuclear pore"/>
    <property type="evidence" value="ECO:0007669"/>
    <property type="project" value="TreeGrafter"/>
</dbReference>
<feature type="region of interest" description="Disordered" evidence="4">
    <location>
        <begin position="1321"/>
        <end position="1355"/>
    </location>
</feature>
<dbReference type="PANTHER" id="PTHR23193:SF46">
    <property type="entry name" value="NUCLEAR PORE COMPLEX PROTEIN NUP214"/>
    <property type="match status" value="1"/>
</dbReference>
<accession>A0A6P7FM32</accession>
<dbReference type="PANTHER" id="PTHR23193">
    <property type="entry name" value="NUCLEAR PORE COMPLEX PROTEIN NUP"/>
    <property type="match status" value="1"/>
</dbReference>
<reference evidence="6" key="1">
    <citation type="submission" date="2025-08" db="UniProtKB">
        <authorList>
            <consortium name="RefSeq"/>
        </authorList>
    </citation>
    <scope>IDENTIFICATION</scope>
    <source>
        <tissue evidence="6">Whole insect</tissue>
    </source>
</reference>
<evidence type="ECO:0000259" key="5">
    <source>
        <dbReference type="Pfam" id="PF16755"/>
    </source>
</evidence>
<proteinExistence type="predicted"/>
<feature type="region of interest" description="Disordered" evidence="4">
    <location>
        <begin position="1755"/>
        <end position="1807"/>
    </location>
</feature>
<dbReference type="GO" id="GO:0006606">
    <property type="term" value="P:protein import into nucleus"/>
    <property type="evidence" value="ECO:0007669"/>
    <property type="project" value="TreeGrafter"/>
</dbReference>
<comment type="subcellular location">
    <subcellularLocation>
        <location evidence="1">Nucleus</location>
    </subcellularLocation>
</comment>
<dbReference type="Gene3D" id="2.130.10.10">
    <property type="entry name" value="YVTN repeat-like/Quinoprotein amine dehydrogenase"/>
    <property type="match status" value="1"/>
</dbReference>
<feature type="region of interest" description="Disordered" evidence="4">
    <location>
        <begin position="1831"/>
        <end position="1860"/>
    </location>
</feature>
<gene>
    <name evidence="6" type="primary">LOC114331823</name>
</gene>
<evidence type="ECO:0000256" key="4">
    <source>
        <dbReference type="SAM" id="MobiDB-lite"/>
    </source>
</evidence>
<dbReference type="InterPro" id="IPR026054">
    <property type="entry name" value="Nucleoporin"/>
</dbReference>
<evidence type="ECO:0000256" key="3">
    <source>
        <dbReference type="ARBA" id="ARBA00023242"/>
    </source>
</evidence>
<feature type="region of interest" description="Disordered" evidence="4">
    <location>
        <begin position="1872"/>
        <end position="1894"/>
    </location>
</feature>
<sequence>MLKTCPDPVDINDIQFKLHCSLKIFDNSSIETFQNNNSLISCASRYGLLFAGSNSPSLKVIQVKTVENFTHKDKEISQFPRRTIPLPSPAKHVSVNCDSTLLAVVIQRDNCPVVIFYDVLSFYKQNVVVVKEVRLSATPGTFITEVGWNPAIPGIFTACKNDKILGVYELKGSSVEINELPAAAGSVSFSWSPKGKQIAVGSITGTIVQYKPDLKAVRKIEAPPFETAPSLISLCWVSNFQFIGVYQFPEDAKLIVVDAPKTGETNYTNYDDVCYSGSTRISQFYLILLQHWNLLMIASSNSMELGLLGLVSEIWTQWNVPDFARAELPLGSDKQETLPVGMALDISNTKPLPWGEGLKPPCPYLLLLSHTGVLYFYNLVNLKEGIPSINSPPDAIADSSGLAQFVLETQQAEVAATPPKPQQPFSFGNVAQPVAVAQPLITPAPAKVIPQTSQPSFDIIKPIVTQPTPPFGLPQGSVPPGQSLFDKSLGPQVTITPVKQQPQISAPSIFGGAVTLTPVKSQPQNVETSEKYSAIYSALKAPSMIPAPADPRPILIATKQEGQPVGAHPVLADPRSAPMPELVAPEPIKFPTAEAPRIIVTPKTAKNVPHDVPKTTMPQIQKTDVDPKLAIDEQVKGETQAILTKMVKEECLALESELKALLHQGRKINVNIGNENEKIMMIKELQDLQEFVKEIVDVSLGESAENYILKDISSNANLKQMSKDTSSLFVGLKKIEDLKYLRLDPDDDYRILHEQIRDRNKKLTSSKTQKLRDFLKHRDITHVTAARPKLNTSLTRSPTVRGSHVFSILGAEMSPVMKPAVVKNLKFSESTPLKLMQDIKPTLVPPNTPAQPEPSKTFTFKSLDKNVLPPNVSTYYPVTKNLLSNLTQTPISSAFVPTTQATKNFTSSAGLTFTTPSTVAVEGTPSQTSVAQSLYPNLSQYTFDSTSTSTKPESSVPSQGKVTFSFKSNVDVSSELPSQNTGAQSFFSFGKPASSAIATASLQTVATTTSSKSLLGTPGTADTGSLLTAPKPNFFSTAPLTILQSTTSTSAQLPQTTSVSNVSKPSTPLMNLNTASVALTTTTTSLFGSISSPSVSTSFFGTKPLTSSAKVASFGDVKSTGDGDRLHSTTDEATISSTIATSTTSIGALKTPSSSSGSISVTKSGFTPVVSSTSMFAPGTAISTKVGSLFSSIPPATSIKSTFNTSTSASVFPTISSSSSGISISSKSSIFDKTESTQGSVFTSTATVTESSIFGNTGSTAQTTLFASQPTVQSSSEFGTPVITQTSTVETPKSTQASVFGTAATQPSIFASPATTQSSIFSPASTQPSLFSTPTTTKSSIFTSEAPTQSSPFSNTAITQPSIFASPTSTSTTTQSTIFASVATTQPSIFSTPTTTQSSGFCTPTTTPGTIFGATTSTATSTFGMPTTTSSAFGASSASPLAGFGAPSITAPAATSSSTFGASSTSPLAGFGAPSLTAPAAFGSQNTTQSSIFGVTTTTKSSIFGSPSTTQSSVFGTPSTTTQAPFFATTQSSVFGGQSTGSIFSSTTPSAFGSASPTSTQGSIFGAASPVSSSSSIFGAPATTSSGFGQTTGSIFGSSGFGATATTTAAFSQPATFGSNSGSIFGTPATSNNSVFGSGSNSFGAASTSSSVFGSTPSSSFSFASAANNAGSLGFGNLNVGNTSSNSIFGAAPTFNQPNANPFASATNIETPSTTGSIFGSGSTSSGFGSGGGSSSQSIFATNTFGSAGGFGQQSSFGQSTFGQQSFGSPQAGPFSGGGVGVGQTGFGSPGGFQKQQGGFGGAPVFGGSPQAAFGSSPSFASPPAFGGAPSFGSPAKVFGSNAPPANFGNAGAASPGFGNLASQNTVGFGSLAQQASSSPSTPFSGSSSFSSWR</sequence>
<dbReference type="GO" id="GO:0005643">
    <property type="term" value="C:nuclear pore"/>
    <property type="evidence" value="ECO:0007669"/>
    <property type="project" value="TreeGrafter"/>
</dbReference>
<dbReference type="InParanoid" id="A0A6P7FM32"/>
<feature type="compositionally biased region" description="Gly residues" evidence="4">
    <location>
        <begin position="1775"/>
        <end position="1791"/>
    </location>
</feature>
<evidence type="ECO:0000256" key="1">
    <source>
        <dbReference type="ARBA" id="ARBA00004123"/>
    </source>
</evidence>